<keyword evidence="3" id="KW-1185">Reference proteome</keyword>
<name>A0ABC9Z066_9NOCA</name>
<evidence type="ECO:0000313" key="3">
    <source>
        <dbReference type="Proteomes" id="UP000037179"/>
    </source>
</evidence>
<organism evidence="2 3">
    <name type="scientific">Nocardia seriolae</name>
    <dbReference type="NCBI Taxonomy" id="37332"/>
    <lineage>
        <taxon>Bacteria</taxon>
        <taxon>Bacillati</taxon>
        <taxon>Actinomycetota</taxon>
        <taxon>Actinomycetes</taxon>
        <taxon>Mycobacteriales</taxon>
        <taxon>Nocardiaceae</taxon>
        <taxon>Nocardia</taxon>
    </lineage>
</organism>
<evidence type="ECO:0000256" key="1">
    <source>
        <dbReference type="SAM" id="MobiDB-lite"/>
    </source>
</evidence>
<evidence type="ECO:0000313" key="2">
    <source>
        <dbReference type="EMBL" id="GAP30935.1"/>
    </source>
</evidence>
<dbReference type="Proteomes" id="UP000037179">
    <property type="component" value="Unassembled WGS sequence"/>
</dbReference>
<comment type="caution">
    <text evidence="2">The sequence shown here is derived from an EMBL/GenBank/DDBJ whole genome shotgun (WGS) entry which is preliminary data.</text>
</comment>
<reference evidence="2 3" key="2">
    <citation type="journal article" date="2016" name="Genome Announc.">
        <title>Draft Genome Sequence of Erythromycin- and Oxytetracycline-Sensitive Nocardia seriolae Strain U-1 (NBRC 110359).</title>
        <authorList>
            <person name="Imajoh M."/>
            <person name="Sukeda M."/>
            <person name="Shimizu M."/>
            <person name="Yamane J."/>
            <person name="Ohnishi K."/>
            <person name="Oshima S."/>
        </authorList>
    </citation>
    <scope>NUCLEOTIDE SEQUENCE [LARGE SCALE GENOMIC DNA]</scope>
    <source>
        <strain evidence="2 3">U-1</strain>
    </source>
</reference>
<accession>A0ABC9Z066</accession>
<protein>
    <submittedName>
        <fullName evidence="2">Uncharacterized protein</fullName>
    </submittedName>
</protein>
<dbReference type="EMBL" id="BBYQ01000098">
    <property type="protein sequence ID" value="GAP30935.1"/>
    <property type="molecule type" value="Genomic_DNA"/>
</dbReference>
<feature type="region of interest" description="Disordered" evidence="1">
    <location>
        <begin position="28"/>
        <end position="78"/>
    </location>
</feature>
<dbReference type="AlphaFoldDB" id="A0ABC9Z066"/>
<gene>
    <name evidence="2" type="ORF">NSK11_contig00098-0031</name>
</gene>
<reference evidence="3" key="1">
    <citation type="submission" date="2015-07" db="EMBL/GenBank/DDBJ databases">
        <title>Nocardia seriolae U-1 whole genome shotgun sequence.</title>
        <authorList>
            <person name="Imajoh M."/>
            <person name="Fukumoto Y."/>
            <person name="Sukeda M."/>
            <person name="Yamane J."/>
            <person name="Yamasaki K."/>
            <person name="Shimizu M."/>
            <person name="Ohnishi K."/>
            <person name="Oshima S."/>
        </authorList>
    </citation>
    <scope>NUCLEOTIDE SEQUENCE [LARGE SCALE GENOMIC DNA]</scope>
    <source>
        <strain evidence="3">U-1</strain>
    </source>
</reference>
<proteinExistence type="predicted"/>
<sequence>MDGDGAGCARFDFGGAGFHAGVLRGFDAGSSPGEQADEAVGGAADVGDDVASGPRGDEGGAGEVGVGEGFDGGDEAAGGRLDRCQPVHALVRHEPVSFESMILVRLNPRAVAAAMALGRKDIRLPLDGVRRSAAVIG</sequence>
<feature type="compositionally biased region" description="Gly residues" evidence="1">
    <location>
        <begin position="59"/>
        <end position="70"/>
    </location>
</feature>
<feature type="compositionally biased region" description="Low complexity" evidence="1">
    <location>
        <begin position="39"/>
        <end position="51"/>
    </location>
</feature>